<feature type="transmembrane region" description="Helical" evidence="1">
    <location>
        <begin position="445"/>
        <end position="464"/>
    </location>
</feature>
<evidence type="ECO:0000256" key="1">
    <source>
        <dbReference type="SAM" id="Phobius"/>
    </source>
</evidence>
<dbReference type="AlphaFoldDB" id="G9WJ81"/>
<feature type="transmembrane region" description="Helical" evidence="1">
    <location>
        <begin position="368"/>
        <end position="388"/>
    </location>
</feature>
<dbReference type="RefSeq" id="WP_007745135.1">
    <property type="nucleotide sequence ID" value="NZ_CM001398.1"/>
</dbReference>
<dbReference type="Proteomes" id="UP000004959">
    <property type="component" value="Chromosome"/>
</dbReference>
<gene>
    <name evidence="2" type="ORF">OKIT_0574</name>
</gene>
<dbReference type="EMBL" id="AFVZ01000001">
    <property type="protein sequence ID" value="EHN58687.1"/>
    <property type="molecule type" value="Genomic_DNA"/>
</dbReference>
<feature type="transmembrane region" description="Helical" evidence="1">
    <location>
        <begin position="409"/>
        <end position="430"/>
    </location>
</feature>
<dbReference type="OrthoDB" id="2243734at2"/>
<feature type="transmembrane region" description="Helical" evidence="1">
    <location>
        <begin position="206"/>
        <end position="224"/>
    </location>
</feature>
<dbReference type="HOGENOM" id="CLU_615131_0_0_9"/>
<name>G9WJ81_9LACO</name>
<feature type="transmembrane region" description="Helical" evidence="1">
    <location>
        <begin position="14"/>
        <end position="39"/>
    </location>
</feature>
<proteinExistence type="predicted"/>
<keyword evidence="1" id="KW-1133">Transmembrane helix</keyword>
<accession>G9WJ81</accession>
<comment type="caution">
    <text evidence="2">The sequence shown here is derived from an EMBL/GenBank/DDBJ whole genome shotgun (WGS) entry which is preliminary data.</text>
</comment>
<feature type="transmembrane region" description="Helical" evidence="1">
    <location>
        <begin position="245"/>
        <end position="266"/>
    </location>
</feature>
<reference evidence="2 3" key="1">
    <citation type="journal article" date="2012" name="PLoS ONE">
        <title>Functional divergence in the genus oenococcus as predicted by genome sequencing of the newly-described species, Oenococcus kitaharae.</title>
        <authorList>
            <person name="Borneman A.R."/>
            <person name="McCarthy J.M."/>
            <person name="Chambers P.J."/>
            <person name="Bartowsky E.J."/>
        </authorList>
    </citation>
    <scope>NUCLEOTIDE SEQUENCE [LARGE SCALE GENOMIC DNA]</scope>
    <source>
        <strain evidence="3">DSM17330</strain>
    </source>
</reference>
<keyword evidence="1" id="KW-0812">Transmembrane</keyword>
<feature type="transmembrane region" description="Helical" evidence="1">
    <location>
        <begin position="319"/>
        <end position="339"/>
    </location>
</feature>
<keyword evidence="1" id="KW-0472">Membrane</keyword>
<protein>
    <submittedName>
        <fullName evidence="2">Uncharacterized protein</fullName>
    </submittedName>
</protein>
<evidence type="ECO:0000313" key="2">
    <source>
        <dbReference type="EMBL" id="EHN58687.1"/>
    </source>
</evidence>
<sequence>MRETVKLYYELRKIWIWTLLAIITIIAISSMVFNIGSWYQAKHTFDSHFDAHHYYEIRDYAQTLLSKNKRKQAAKVTNILSDTQGFHFVTNSKVRYVSKNAELAFYILTISPDSAYRNVSYKEVARSLPETFSEYRHRVLRYYVSANGSNGKDVVQYSDDSPDFVVSGLPTSKQIYLPDTPRFSKDSGPFNKEGFYTHTFIFKQPMGAGPVVLSILIGAIFFLLDQIHWINPYMFQRSKDGRYLALAKSLCWFVIPGLLSCFYALVEFVLKGFLVPSAFANSDYGAMFSGLLVVLTLGLSLAGFGLLIDSFIGTIFGKIYTAIVSMFALALFISTAHMLGSGLSRQWHLNMKPFLNFVDDAFSANGNGFSWVELLIALLMLALAFFWYKKYSYDTDSSYVRMPKLKKPFFCFVVLLAVWDFILPLPLAAWTPSNAYFQSGQISSIVWWLAWGIGITLFTAWLIFKKPFKFRFLSKKNGKQ</sequence>
<feature type="transmembrane region" description="Helical" evidence="1">
    <location>
        <begin position="286"/>
        <end position="307"/>
    </location>
</feature>
<organism evidence="2 3">
    <name type="scientific">Oenococcus kitaharae DSM 17330</name>
    <dbReference type="NCBI Taxonomy" id="1045004"/>
    <lineage>
        <taxon>Bacteria</taxon>
        <taxon>Bacillati</taxon>
        <taxon>Bacillota</taxon>
        <taxon>Bacilli</taxon>
        <taxon>Lactobacillales</taxon>
        <taxon>Lactobacillaceae</taxon>
        <taxon>Oenococcus</taxon>
    </lineage>
</organism>
<dbReference type="PATRIC" id="fig|1045004.4.peg.574"/>
<evidence type="ECO:0000313" key="3">
    <source>
        <dbReference type="Proteomes" id="UP000004959"/>
    </source>
</evidence>
<dbReference type="STRING" id="336988.NT96_05845"/>
<keyword evidence="3" id="KW-1185">Reference proteome</keyword>